<dbReference type="InterPro" id="IPR056919">
    <property type="entry name" value="Phage_TAC_18"/>
</dbReference>
<protein>
    <submittedName>
        <fullName evidence="1">Uncharacterized protein</fullName>
    </submittedName>
</protein>
<gene>
    <name evidence="1" type="ORF">VVAX_03531</name>
</gene>
<proteinExistence type="predicted"/>
<dbReference type="EMBL" id="LR743507">
    <property type="protein sequence ID" value="CAA2106001.1"/>
    <property type="molecule type" value="Genomic_DNA"/>
</dbReference>
<organism evidence="1">
    <name type="scientific">Variovorax paradoxus</name>
    <dbReference type="NCBI Taxonomy" id="34073"/>
    <lineage>
        <taxon>Bacteria</taxon>
        <taxon>Pseudomonadati</taxon>
        <taxon>Pseudomonadota</taxon>
        <taxon>Betaproteobacteria</taxon>
        <taxon>Burkholderiales</taxon>
        <taxon>Comamonadaceae</taxon>
        <taxon>Variovorax</taxon>
    </lineage>
</organism>
<sequence length="98" mass="10730">MVAPELANMPPLPAETAHLWNWFLDLNSTRTAGFTINPIGWSDLDAYFRLQRIRPDGWEVATLRALDDAYLSIQNDEATGAVAGAKALKSQMTGKAAL</sequence>
<name>A0A679J8J4_VARPD</name>
<dbReference type="AlphaFoldDB" id="A0A679J8J4"/>
<evidence type="ECO:0000313" key="1">
    <source>
        <dbReference type="EMBL" id="CAA2106001.1"/>
    </source>
</evidence>
<dbReference type="Pfam" id="PF23812">
    <property type="entry name" value="Phage_TAC_18"/>
    <property type="match status" value="1"/>
</dbReference>
<accession>A0A679J8J4</accession>
<reference evidence="1" key="1">
    <citation type="submission" date="2019-12" db="EMBL/GenBank/DDBJ databases">
        <authorList>
            <person name="Cremers G."/>
        </authorList>
    </citation>
    <scope>NUCLEOTIDE SEQUENCE</scope>
    <source>
        <strain evidence="1">Vvax</strain>
    </source>
</reference>